<keyword evidence="3" id="KW-1185">Reference proteome</keyword>
<keyword evidence="1" id="KW-0472">Membrane</keyword>
<dbReference type="EMBL" id="QJKJ01000255">
    <property type="protein sequence ID" value="RDY13561.1"/>
    <property type="molecule type" value="Genomic_DNA"/>
</dbReference>
<dbReference type="GO" id="GO:0061630">
    <property type="term" value="F:ubiquitin protein ligase activity"/>
    <property type="evidence" value="ECO:0007669"/>
    <property type="project" value="TreeGrafter"/>
</dbReference>
<evidence type="ECO:0000256" key="1">
    <source>
        <dbReference type="SAM" id="Phobius"/>
    </source>
</evidence>
<comment type="caution">
    <text evidence="2">The sequence shown here is derived from an EMBL/GenBank/DDBJ whole genome shotgun (WGS) entry which is preliminary data.</text>
</comment>
<organism evidence="2 3">
    <name type="scientific">Mucuna pruriens</name>
    <name type="common">Velvet bean</name>
    <name type="synonym">Dolichos pruriens</name>
    <dbReference type="NCBI Taxonomy" id="157652"/>
    <lineage>
        <taxon>Eukaryota</taxon>
        <taxon>Viridiplantae</taxon>
        <taxon>Streptophyta</taxon>
        <taxon>Embryophyta</taxon>
        <taxon>Tracheophyta</taxon>
        <taxon>Spermatophyta</taxon>
        <taxon>Magnoliopsida</taxon>
        <taxon>eudicotyledons</taxon>
        <taxon>Gunneridae</taxon>
        <taxon>Pentapetalae</taxon>
        <taxon>rosids</taxon>
        <taxon>fabids</taxon>
        <taxon>Fabales</taxon>
        <taxon>Fabaceae</taxon>
        <taxon>Papilionoideae</taxon>
        <taxon>50 kb inversion clade</taxon>
        <taxon>NPAAA clade</taxon>
        <taxon>indigoferoid/millettioid clade</taxon>
        <taxon>Phaseoleae</taxon>
        <taxon>Mucuna</taxon>
    </lineage>
</organism>
<evidence type="ECO:0000313" key="3">
    <source>
        <dbReference type="Proteomes" id="UP000257109"/>
    </source>
</evidence>
<proteinExistence type="predicted"/>
<sequence>MRTRVLTSSHRLGFQEQHRSNGKHSLFLSLPSSLPSLRPRVSGFVQPTKPISFFLLLLLPFRNFAFGVVWGVIAEMYVASVRKSFKDSLKVLEADIQHANTLASDYPREYDGACLQMRMSYSPAAHLFLFLVQWTDCNLAGALGLLRILIYKVYVDGTTTMSTHERKASIREFYAVIYPSLLQLEKGVTDTEDKKQKAVCMERYRRRDDEEYRQSSDIDIEREDECGICMDTNSKIVLPNCNHAMRTISQSCPFCRDSLKRVNSGDLWVFTDRRDVVDMATVTRENLRRLFMYIDKLPLVVPDSLFDAYDSHISSTCFPLLPQVSNPVLLWVGGEVEMIN</sequence>
<accession>A0A371IES2</accession>
<dbReference type="SUPFAM" id="SSF57850">
    <property type="entry name" value="RING/U-box"/>
    <property type="match status" value="1"/>
</dbReference>
<dbReference type="InterPro" id="IPR013083">
    <property type="entry name" value="Znf_RING/FYVE/PHD"/>
</dbReference>
<dbReference type="AlphaFoldDB" id="A0A371IES2"/>
<reference evidence="2" key="1">
    <citation type="submission" date="2018-05" db="EMBL/GenBank/DDBJ databases">
        <title>Draft genome of Mucuna pruriens seed.</title>
        <authorList>
            <person name="Nnadi N.E."/>
            <person name="Vos R."/>
            <person name="Hasami M.H."/>
            <person name="Devisetty U.K."/>
            <person name="Aguiy J.C."/>
        </authorList>
    </citation>
    <scope>NUCLEOTIDE SEQUENCE [LARGE SCALE GENOMIC DNA]</scope>
    <source>
        <strain evidence="2">JCA_2017</strain>
    </source>
</reference>
<dbReference type="PANTHER" id="PTHR15315:SF116">
    <property type="entry name" value="RING-TYPE DOMAIN-CONTAINING PROTEIN"/>
    <property type="match status" value="1"/>
</dbReference>
<evidence type="ECO:0008006" key="4">
    <source>
        <dbReference type="Google" id="ProtNLM"/>
    </source>
</evidence>
<gene>
    <name evidence="2" type="ORF">CR513_01496</name>
</gene>
<dbReference type="Gene3D" id="3.30.40.10">
    <property type="entry name" value="Zinc/RING finger domain, C3HC4 (zinc finger)"/>
    <property type="match status" value="1"/>
</dbReference>
<dbReference type="PANTHER" id="PTHR15315">
    <property type="entry name" value="RING FINGER PROTEIN 41, 151"/>
    <property type="match status" value="1"/>
</dbReference>
<dbReference type="OrthoDB" id="1630758at2759"/>
<feature type="non-terminal residue" evidence="2">
    <location>
        <position position="340"/>
    </location>
</feature>
<feature type="transmembrane region" description="Helical" evidence="1">
    <location>
        <begin position="51"/>
        <end position="73"/>
    </location>
</feature>
<evidence type="ECO:0000313" key="2">
    <source>
        <dbReference type="EMBL" id="RDY13561.1"/>
    </source>
</evidence>
<dbReference type="STRING" id="157652.A0A371IES2"/>
<protein>
    <recommendedName>
        <fullName evidence="4">RING-type domain-containing protein</fullName>
    </recommendedName>
</protein>
<feature type="non-terminal residue" evidence="2">
    <location>
        <position position="1"/>
    </location>
</feature>
<dbReference type="GO" id="GO:0016567">
    <property type="term" value="P:protein ubiquitination"/>
    <property type="evidence" value="ECO:0007669"/>
    <property type="project" value="TreeGrafter"/>
</dbReference>
<keyword evidence="1" id="KW-0812">Transmembrane</keyword>
<keyword evidence="1" id="KW-1133">Transmembrane helix</keyword>
<dbReference type="Proteomes" id="UP000257109">
    <property type="component" value="Unassembled WGS sequence"/>
</dbReference>
<name>A0A371IES2_MUCPR</name>